<dbReference type="Proteomes" id="UP000184476">
    <property type="component" value="Unassembled WGS sequence"/>
</dbReference>
<sequence>MLSVYRVFRNRRYCLFQLKDPQPLFQLLHNSNDHSWKSEWNSQQFSLTTGLKEQELSYGELTFLTPSIPLLHEQSIELLAPLLIPYGELLPMSSENGIYYAYHVLKPYHALNIDQSTIYPYPKQPMLIDKYDFHKEQVKEPLFFRLPQSPAPFFATDSFMDILEKTQFQGWQFEQCWKSE</sequence>
<dbReference type="InterPro" id="IPR012433">
    <property type="entry name" value="Imm11"/>
</dbReference>
<feature type="domain" description="Immunity MXAN-0049 protein" evidence="1">
    <location>
        <begin position="95"/>
        <end position="176"/>
    </location>
</feature>
<evidence type="ECO:0000259" key="1">
    <source>
        <dbReference type="Pfam" id="PF07791"/>
    </source>
</evidence>
<accession>A0A1M5AVZ2</accession>
<gene>
    <name evidence="2" type="ORF">SAMN05444392_11635</name>
</gene>
<evidence type="ECO:0000313" key="3">
    <source>
        <dbReference type="Proteomes" id="UP000184476"/>
    </source>
</evidence>
<dbReference type="RefSeq" id="WP_073157656.1">
    <property type="nucleotide sequence ID" value="NZ_FQVL01000016.1"/>
</dbReference>
<dbReference type="STRING" id="112248.SAMN05444392_11635"/>
<evidence type="ECO:0000313" key="2">
    <source>
        <dbReference type="EMBL" id="SHF34424.1"/>
    </source>
</evidence>
<reference evidence="2 3" key="1">
    <citation type="submission" date="2016-11" db="EMBL/GenBank/DDBJ databases">
        <authorList>
            <person name="Jaros S."/>
            <person name="Januszkiewicz K."/>
            <person name="Wedrychowicz H."/>
        </authorList>
    </citation>
    <scope>NUCLEOTIDE SEQUENCE [LARGE SCALE GENOMIC DNA]</scope>
    <source>
        <strain evidence="2 3">DSM 44666</strain>
    </source>
</reference>
<dbReference type="Pfam" id="PF07791">
    <property type="entry name" value="Imm11"/>
    <property type="match status" value="1"/>
</dbReference>
<keyword evidence="3" id="KW-1185">Reference proteome</keyword>
<organism evidence="2 3">
    <name type="scientific">Seinonella peptonophila</name>
    <dbReference type="NCBI Taxonomy" id="112248"/>
    <lineage>
        <taxon>Bacteria</taxon>
        <taxon>Bacillati</taxon>
        <taxon>Bacillota</taxon>
        <taxon>Bacilli</taxon>
        <taxon>Bacillales</taxon>
        <taxon>Thermoactinomycetaceae</taxon>
        <taxon>Seinonella</taxon>
    </lineage>
</organism>
<dbReference type="AlphaFoldDB" id="A0A1M5AVZ2"/>
<proteinExistence type="predicted"/>
<protein>
    <recommendedName>
        <fullName evidence="1">Immunity MXAN-0049 protein domain-containing protein</fullName>
    </recommendedName>
</protein>
<dbReference type="EMBL" id="FQVL01000016">
    <property type="protein sequence ID" value="SHF34424.1"/>
    <property type="molecule type" value="Genomic_DNA"/>
</dbReference>
<name>A0A1M5AVZ2_9BACL</name>
<dbReference type="OrthoDB" id="8072781at2"/>